<feature type="compositionally biased region" description="Basic and acidic residues" evidence="1">
    <location>
        <begin position="33"/>
        <end position="44"/>
    </location>
</feature>
<feature type="compositionally biased region" description="Basic and acidic residues" evidence="1">
    <location>
        <begin position="56"/>
        <end position="70"/>
    </location>
</feature>
<feature type="transmembrane region" description="Helical" evidence="2">
    <location>
        <begin position="6"/>
        <end position="26"/>
    </location>
</feature>
<dbReference type="Proteomes" id="UP000244240">
    <property type="component" value="Unassembled WGS sequence"/>
</dbReference>
<protein>
    <submittedName>
        <fullName evidence="3">Uncharacterized protein</fullName>
    </submittedName>
</protein>
<accession>A0A2T6C968</accession>
<name>A0A2T6C968_9BACL</name>
<organism evidence="3 4">
    <name type="scientific">Melghirimyces profundicolus</name>
    <dbReference type="NCBI Taxonomy" id="1242148"/>
    <lineage>
        <taxon>Bacteria</taxon>
        <taxon>Bacillati</taxon>
        <taxon>Bacillota</taxon>
        <taxon>Bacilli</taxon>
        <taxon>Bacillales</taxon>
        <taxon>Thermoactinomycetaceae</taxon>
        <taxon>Melghirimyces</taxon>
    </lineage>
</organism>
<keyword evidence="2" id="KW-0472">Membrane</keyword>
<dbReference type="AlphaFoldDB" id="A0A2T6C968"/>
<evidence type="ECO:0000313" key="3">
    <source>
        <dbReference type="EMBL" id="PTX64862.1"/>
    </source>
</evidence>
<feature type="region of interest" description="Disordered" evidence="1">
    <location>
        <begin position="33"/>
        <end position="117"/>
    </location>
</feature>
<sequence>MEWLGDLLDMGGILIIPILYFLLAGFMRRLRDGADGNSGTEKRKPWFNPWDEEEVVSDRRESPGEPKDGNRTLSRVRATPGVAPAAQLSGELTRDLSPQVLRKTGKRQGRRQAALLGEPLKRKDWRRAVILKEILDEPVSRRRRRRR</sequence>
<keyword evidence="4" id="KW-1185">Reference proteome</keyword>
<evidence type="ECO:0000313" key="4">
    <source>
        <dbReference type="Proteomes" id="UP000244240"/>
    </source>
</evidence>
<gene>
    <name evidence="3" type="ORF">C8P63_10180</name>
</gene>
<keyword evidence="2" id="KW-1133">Transmembrane helix</keyword>
<dbReference type="OrthoDB" id="2991305at2"/>
<dbReference type="EMBL" id="QBKR01000001">
    <property type="protein sequence ID" value="PTX64862.1"/>
    <property type="molecule type" value="Genomic_DNA"/>
</dbReference>
<comment type="caution">
    <text evidence="3">The sequence shown here is derived from an EMBL/GenBank/DDBJ whole genome shotgun (WGS) entry which is preliminary data.</text>
</comment>
<dbReference type="RefSeq" id="WP_108021356.1">
    <property type="nucleotide sequence ID" value="NZ_QBKR01000001.1"/>
</dbReference>
<keyword evidence="2" id="KW-0812">Transmembrane</keyword>
<reference evidence="3 4" key="1">
    <citation type="submission" date="2018-04" db="EMBL/GenBank/DDBJ databases">
        <title>Genomic Encyclopedia of Archaeal and Bacterial Type Strains, Phase II (KMG-II): from individual species to whole genera.</title>
        <authorList>
            <person name="Goeker M."/>
        </authorList>
    </citation>
    <scope>NUCLEOTIDE SEQUENCE [LARGE SCALE GENOMIC DNA]</scope>
    <source>
        <strain evidence="3 4">DSM 45787</strain>
    </source>
</reference>
<evidence type="ECO:0000256" key="1">
    <source>
        <dbReference type="SAM" id="MobiDB-lite"/>
    </source>
</evidence>
<proteinExistence type="predicted"/>
<evidence type="ECO:0000256" key="2">
    <source>
        <dbReference type="SAM" id="Phobius"/>
    </source>
</evidence>